<keyword evidence="2" id="KW-1185">Reference proteome</keyword>
<dbReference type="AlphaFoldDB" id="A0A5S3P9J5"/>
<name>A0A5S3P9J5_9SPHN</name>
<accession>A0A5S3P9J5</accession>
<dbReference type="RefSeq" id="WP_138615564.1">
    <property type="nucleotide sequence ID" value="NZ_VCAO01000001.1"/>
</dbReference>
<comment type="caution">
    <text evidence="1">The sequence shown here is derived from an EMBL/GenBank/DDBJ whole genome shotgun (WGS) entry which is preliminary data.</text>
</comment>
<dbReference type="OrthoDB" id="7409815at2"/>
<protein>
    <submittedName>
        <fullName evidence="1">Uncharacterized protein</fullName>
    </submittedName>
</protein>
<dbReference type="Proteomes" id="UP000309668">
    <property type="component" value="Unassembled WGS sequence"/>
</dbReference>
<dbReference type="PROSITE" id="PS51257">
    <property type="entry name" value="PROKAR_LIPOPROTEIN"/>
    <property type="match status" value="1"/>
</dbReference>
<evidence type="ECO:0000313" key="2">
    <source>
        <dbReference type="Proteomes" id="UP000309668"/>
    </source>
</evidence>
<dbReference type="EMBL" id="VCAO01000001">
    <property type="protein sequence ID" value="TMM50003.1"/>
    <property type="molecule type" value="Genomic_DNA"/>
</dbReference>
<proteinExistence type="predicted"/>
<sequence>MKKFVMMAACVALAACGSNETAEVEPVDTTVAADPATATGDMSGTYEVKMADGSVVMQTVNPDGTYVDMTNGTETERGTWRAEGDKMCFDPTGDGAEACYSATAPGADGTFTTIGPDGMETGSTVRKIEVDAGNQMMPAE</sequence>
<reference evidence="1 2" key="1">
    <citation type="submission" date="2019-05" db="EMBL/GenBank/DDBJ databases">
        <title>Erythrobacter marisflavi sp. nov., isolated from isolated from water of an estuary environment.</title>
        <authorList>
            <person name="Yoon J.-H."/>
        </authorList>
    </citation>
    <scope>NUCLEOTIDE SEQUENCE [LARGE SCALE GENOMIC DNA]</scope>
    <source>
        <strain evidence="1 2">KEM-5</strain>
    </source>
</reference>
<organism evidence="1 2">
    <name type="scientific">Qipengyuania marisflavi</name>
    <dbReference type="NCBI Taxonomy" id="2486356"/>
    <lineage>
        <taxon>Bacteria</taxon>
        <taxon>Pseudomonadati</taxon>
        <taxon>Pseudomonadota</taxon>
        <taxon>Alphaproteobacteria</taxon>
        <taxon>Sphingomonadales</taxon>
        <taxon>Erythrobacteraceae</taxon>
        <taxon>Qipengyuania</taxon>
    </lineage>
</organism>
<gene>
    <name evidence="1" type="ORF">FEV51_02040</name>
</gene>
<evidence type="ECO:0000313" key="1">
    <source>
        <dbReference type="EMBL" id="TMM50003.1"/>
    </source>
</evidence>